<keyword evidence="1" id="KW-0812">Transmembrane</keyword>
<dbReference type="EMBL" id="VTFX01000005">
    <property type="protein sequence ID" value="KAD3515217.1"/>
    <property type="molecule type" value="Genomic_DNA"/>
</dbReference>
<organism evidence="4 5">
    <name type="scientific">Arthrobacter yangruifuii</name>
    <dbReference type="NCBI Taxonomy" id="2606616"/>
    <lineage>
        <taxon>Bacteria</taxon>
        <taxon>Bacillati</taxon>
        <taxon>Actinomycetota</taxon>
        <taxon>Actinomycetes</taxon>
        <taxon>Micrococcales</taxon>
        <taxon>Micrococcaceae</taxon>
        <taxon>Arthrobacter</taxon>
    </lineage>
</organism>
<comment type="caution">
    <text evidence="4">The sequence shown here is derived from an EMBL/GenBank/DDBJ whole genome shotgun (WGS) entry which is preliminary data.</text>
</comment>
<dbReference type="UniPathway" id="UPA00378"/>
<proteinExistence type="inferred from homology"/>
<keyword evidence="1 4" id="KW-0808">Transferase</keyword>
<name>A0A5N6MFX1_9MICC</name>
<evidence type="ECO:0000313" key="4">
    <source>
        <dbReference type="EMBL" id="KAD3515217.1"/>
    </source>
</evidence>
<feature type="transmembrane region" description="Helical" evidence="1">
    <location>
        <begin position="80"/>
        <end position="102"/>
    </location>
</feature>
<evidence type="ECO:0000256" key="1">
    <source>
        <dbReference type="RuleBase" id="RU367007"/>
    </source>
</evidence>
<feature type="transmembrane region" description="Helical" evidence="1">
    <location>
        <begin position="486"/>
        <end position="503"/>
    </location>
</feature>
<feature type="transmembrane region" description="Helical" evidence="1">
    <location>
        <begin position="182"/>
        <end position="203"/>
    </location>
</feature>
<keyword evidence="1" id="KW-0328">Glycosyltransferase</keyword>
<feature type="transmembrane region" description="Helical" evidence="1">
    <location>
        <begin position="234"/>
        <end position="252"/>
    </location>
</feature>
<evidence type="ECO:0000313" key="5">
    <source>
        <dbReference type="Proteomes" id="UP000326852"/>
    </source>
</evidence>
<sequence>MGVAARTICPGPAASLVGVPVLVLVSLLESTLQPYATGYRVVRVSLSGSSTTRREAPAPVESPQHAFTFEALRERLLGSALVPLGAAGWILPLVMAVLGGVLRFTRLGEPGSLIFDETYYVKDAYSLLQSGYERAWPEDANESFTAGQPQVLLNEPEYVVHPPVGKWMIALGMALFGSDNSFGWRFGAALTGTVTILLLGLIAARLFSSAPLGGLAGLFLAVDGHHLVHSRTSLLDVFLTFWIVAAFGALLLDRRDGRLRLARALARATDSGGRISAGSGPLVYGPWLLWRPWRLAAGVCLGLAVGTKWSALAFVAVFGLMTVLWDVSARRVAGVVQWEAALLRDGIPAFLTLIPAALITYTASWSGWLLSDDAYNRQWAAQNPEEGWSWLPAPLRSLAEYHRSAYAFHNGLSSEHSYSASAWTWLFMGRPTSFFYESAENGEGGCAADSCSTAITSVGNPLIWWAAALALLVVLFYWAGRRDWRAGAVLSGVAAGYLPWFAYPERTTFFFYSVSFEPFLVLALVYVLGLVLGRPGDSPQRRRTGIVVVCCFAAGVLALSAFFLPVWTAETIPYSDWRLRMWMPSWI</sequence>
<comment type="function">
    <text evidence="1">Protein O-mannosyltransferase that catalyzes the transfer of a single mannose residue from a polyprenol phospho-mannosyl lipidic donor to the hydroxyl group of selected serine and threonine residues in acceptor proteins.</text>
</comment>
<reference evidence="4 5" key="1">
    <citation type="submission" date="2019-08" db="EMBL/GenBank/DDBJ databases">
        <title>Arthrobacter sp. nov., isolated from plateau pika and Tibetan wild ass.</title>
        <authorList>
            <person name="Ge Y."/>
        </authorList>
    </citation>
    <scope>NUCLEOTIDE SEQUENCE [LARGE SCALE GENOMIC DNA]</scope>
    <source>
        <strain evidence="4 5">785</strain>
    </source>
</reference>
<dbReference type="InterPro" id="IPR027005">
    <property type="entry name" value="PMT-like"/>
</dbReference>
<dbReference type="Proteomes" id="UP000326852">
    <property type="component" value="Unassembled WGS sequence"/>
</dbReference>
<dbReference type="PANTHER" id="PTHR10050">
    <property type="entry name" value="DOLICHYL-PHOSPHATE-MANNOSE--PROTEIN MANNOSYLTRANSFERASE"/>
    <property type="match status" value="1"/>
</dbReference>
<keyword evidence="1" id="KW-1003">Cell membrane</keyword>
<dbReference type="EC" id="2.4.1.-" evidence="1"/>
<dbReference type="PANTHER" id="PTHR10050:SF46">
    <property type="entry name" value="PROTEIN O-MANNOSYL-TRANSFERASE 2"/>
    <property type="match status" value="1"/>
</dbReference>
<dbReference type="Pfam" id="PF13231">
    <property type="entry name" value="PMT_2"/>
    <property type="match status" value="1"/>
</dbReference>
<dbReference type="GO" id="GO:0004169">
    <property type="term" value="F:dolichyl-phosphate-mannose-protein mannosyltransferase activity"/>
    <property type="evidence" value="ECO:0007669"/>
    <property type="project" value="UniProtKB-UniRule"/>
</dbReference>
<comment type="subcellular location">
    <subcellularLocation>
        <location evidence="1">Cell membrane</location>
    </subcellularLocation>
</comment>
<dbReference type="Pfam" id="PF16192">
    <property type="entry name" value="PMT_4TMC"/>
    <property type="match status" value="1"/>
</dbReference>
<feature type="domain" description="Glycosyltransferase RgtA/B/C/D-like" evidence="2">
    <location>
        <begin position="161"/>
        <end position="246"/>
    </location>
</feature>
<gene>
    <name evidence="4" type="ORF">GD627_13105</name>
</gene>
<dbReference type="AlphaFoldDB" id="A0A5N6MFX1"/>
<evidence type="ECO:0000259" key="2">
    <source>
        <dbReference type="Pfam" id="PF13231"/>
    </source>
</evidence>
<keyword evidence="1" id="KW-0472">Membrane</keyword>
<feature type="transmembrane region" description="Helical" evidence="1">
    <location>
        <begin position="272"/>
        <end position="289"/>
    </location>
</feature>
<feature type="transmembrane region" description="Helical" evidence="1">
    <location>
        <begin position="349"/>
        <end position="370"/>
    </location>
</feature>
<comment type="pathway">
    <text evidence="1">Protein modification; protein glycosylation.</text>
</comment>
<protein>
    <recommendedName>
        <fullName evidence="1">Polyprenol-phosphate-mannose--protein mannosyltransferase</fullName>
        <ecNumber evidence="1">2.4.1.-</ecNumber>
    </recommendedName>
</protein>
<keyword evidence="1" id="KW-1133">Transmembrane helix</keyword>
<dbReference type="GO" id="GO:0005886">
    <property type="term" value="C:plasma membrane"/>
    <property type="evidence" value="ECO:0007669"/>
    <property type="project" value="UniProtKB-SubCell"/>
</dbReference>
<feature type="transmembrane region" description="Helical" evidence="1">
    <location>
        <begin position="509"/>
        <end position="533"/>
    </location>
</feature>
<feature type="transmembrane region" description="Helical" evidence="1">
    <location>
        <begin position="462"/>
        <end position="479"/>
    </location>
</feature>
<comment type="similarity">
    <text evidence="1">Belongs to the glycosyltransferase 39 family.</text>
</comment>
<evidence type="ECO:0000259" key="3">
    <source>
        <dbReference type="Pfam" id="PF16192"/>
    </source>
</evidence>
<feature type="transmembrane region" description="Helical" evidence="1">
    <location>
        <begin position="545"/>
        <end position="567"/>
    </location>
</feature>
<feature type="domain" description="Protein O-mannosyl-transferase C-terminal four TM" evidence="3">
    <location>
        <begin position="396"/>
        <end position="586"/>
    </location>
</feature>
<feature type="transmembrane region" description="Helical" evidence="1">
    <location>
        <begin position="309"/>
        <end position="328"/>
    </location>
</feature>
<dbReference type="InterPro" id="IPR032421">
    <property type="entry name" value="PMT_4TMC"/>
</dbReference>
<dbReference type="InterPro" id="IPR038731">
    <property type="entry name" value="RgtA/B/C-like"/>
</dbReference>
<accession>A0A5N6MFX1</accession>
<keyword evidence="5" id="KW-1185">Reference proteome</keyword>